<name>A0AAW6E6Q6_9FIRM</name>
<comment type="caution">
    <text evidence="1">The sequence shown here is derived from an EMBL/GenBank/DDBJ whole genome shotgun (WGS) entry which is preliminary data.</text>
</comment>
<dbReference type="RefSeq" id="WP_195388645.1">
    <property type="nucleotide sequence ID" value="NZ_JADNGL010000011.1"/>
</dbReference>
<sequence>MIYKHDYQRMALDTDRMMITQCGNDYHDYSNDKLARIYIKWAEEHCPERLQAETDKGRIYIHIDERITECEKEKWKIWSKMRDTDPEYALAMKNADTSKVWQLENLFELQAEEIAIQTCLVM</sequence>
<reference evidence="1" key="1">
    <citation type="submission" date="2023-01" db="EMBL/GenBank/DDBJ databases">
        <title>Human gut microbiome strain richness.</title>
        <authorList>
            <person name="Chen-Liaw A."/>
        </authorList>
    </citation>
    <scope>NUCLEOTIDE SEQUENCE</scope>
    <source>
        <strain evidence="1">1001275st1_F4_1001275B_160808</strain>
    </source>
</reference>
<organism evidence="1 2">
    <name type="scientific">Ruminococcus bicirculans</name>
    <name type="common">ex Wegman et al. 2014</name>
    <dbReference type="NCBI Taxonomy" id="1160721"/>
    <lineage>
        <taxon>Bacteria</taxon>
        <taxon>Bacillati</taxon>
        <taxon>Bacillota</taxon>
        <taxon>Clostridia</taxon>
        <taxon>Eubacteriales</taxon>
        <taxon>Oscillospiraceae</taxon>
        <taxon>Ruminococcus</taxon>
    </lineage>
</organism>
<proteinExistence type="predicted"/>
<evidence type="ECO:0000313" key="1">
    <source>
        <dbReference type="EMBL" id="MDB8743399.1"/>
    </source>
</evidence>
<evidence type="ECO:0000313" key="2">
    <source>
        <dbReference type="Proteomes" id="UP001211015"/>
    </source>
</evidence>
<accession>A0AAW6E6Q6</accession>
<dbReference type="EMBL" id="JAQMLV010000001">
    <property type="protein sequence ID" value="MDB8743399.1"/>
    <property type="molecule type" value="Genomic_DNA"/>
</dbReference>
<protein>
    <submittedName>
        <fullName evidence="1">Uncharacterized protein</fullName>
    </submittedName>
</protein>
<dbReference type="AlphaFoldDB" id="A0AAW6E6Q6"/>
<dbReference type="Proteomes" id="UP001211015">
    <property type="component" value="Unassembled WGS sequence"/>
</dbReference>
<gene>
    <name evidence="1" type="ORF">PNU62_00005</name>
</gene>